<dbReference type="InterPro" id="IPR001497">
    <property type="entry name" value="MethylDNA_cys_MeTrfase_AS"/>
</dbReference>
<feature type="active site" description="Nucleophile; methyl group acceptor" evidence="9">
    <location>
        <position position="143"/>
    </location>
</feature>
<comment type="function">
    <text evidence="9">Involved in the cellular defense against the biological effects of O6-methylguanine (O6-MeG) and O4-methylthymine (O4-MeT) in DNA. Repairs the methylated nucleobase in DNA by stoichiometrically transferring the methyl group to a cysteine residue in the enzyme. This is a suicide reaction: the enzyme is irreversibly inactivated.</text>
</comment>
<dbReference type="NCBIfam" id="TIGR00589">
    <property type="entry name" value="ogt"/>
    <property type="match status" value="1"/>
</dbReference>
<evidence type="ECO:0000256" key="7">
    <source>
        <dbReference type="ARBA" id="ARBA00023204"/>
    </source>
</evidence>
<accession>A0A4Z0BNJ8</accession>
<dbReference type="InterPro" id="IPR008332">
    <property type="entry name" value="MethylG_MeTrfase_N"/>
</dbReference>
<evidence type="ECO:0000256" key="6">
    <source>
        <dbReference type="ARBA" id="ARBA00022763"/>
    </source>
</evidence>
<keyword evidence="7 9" id="KW-0234">DNA repair</keyword>
<keyword evidence="6 9" id="KW-0227">DNA damage</keyword>
<dbReference type="PANTHER" id="PTHR10815">
    <property type="entry name" value="METHYLATED-DNA--PROTEIN-CYSTEINE METHYLTRANSFERASE"/>
    <property type="match status" value="1"/>
</dbReference>
<comment type="miscellaneous">
    <text evidence="9">This enzyme catalyzes only one turnover and therefore is not strictly catalytic. According to one definition, an enzyme is a biocatalyst that acts repeatedly and over many reaction cycles.</text>
</comment>
<evidence type="ECO:0000256" key="1">
    <source>
        <dbReference type="ARBA" id="ARBA00001286"/>
    </source>
</evidence>
<evidence type="ECO:0000313" key="13">
    <source>
        <dbReference type="Proteomes" id="UP000297564"/>
    </source>
</evidence>
<feature type="domain" description="Methylated-DNA-[protein]-cysteine S-methyltransferase DNA binding" evidence="10">
    <location>
        <begin position="92"/>
        <end position="172"/>
    </location>
</feature>
<dbReference type="OrthoDB" id="9802228at2"/>
<comment type="caution">
    <text evidence="12">The sequence shown here is derived from an EMBL/GenBank/DDBJ whole genome shotgun (WGS) entry which is preliminary data.</text>
</comment>
<evidence type="ECO:0000256" key="2">
    <source>
        <dbReference type="ARBA" id="ARBA00008711"/>
    </source>
</evidence>
<keyword evidence="4 9" id="KW-0489">Methyltransferase</keyword>
<dbReference type="CDD" id="cd06445">
    <property type="entry name" value="ATase"/>
    <property type="match status" value="1"/>
</dbReference>
<dbReference type="SUPFAM" id="SSF46767">
    <property type="entry name" value="Methylated DNA-protein cysteine methyltransferase, C-terminal domain"/>
    <property type="match status" value="1"/>
</dbReference>
<dbReference type="GO" id="GO:0005737">
    <property type="term" value="C:cytoplasm"/>
    <property type="evidence" value="ECO:0007669"/>
    <property type="project" value="UniProtKB-SubCell"/>
</dbReference>
<dbReference type="Gene3D" id="3.30.160.70">
    <property type="entry name" value="Methylated DNA-protein cysteine methyltransferase domain"/>
    <property type="match status" value="1"/>
</dbReference>
<comment type="catalytic activity">
    <reaction evidence="8 9">
        <text>a 6-O-methyl-2'-deoxyguanosine in DNA + L-cysteinyl-[protein] = S-methyl-L-cysteinyl-[protein] + a 2'-deoxyguanosine in DNA</text>
        <dbReference type="Rhea" id="RHEA:24000"/>
        <dbReference type="Rhea" id="RHEA-COMP:10131"/>
        <dbReference type="Rhea" id="RHEA-COMP:10132"/>
        <dbReference type="Rhea" id="RHEA-COMP:11367"/>
        <dbReference type="Rhea" id="RHEA-COMP:11368"/>
        <dbReference type="ChEBI" id="CHEBI:29950"/>
        <dbReference type="ChEBI" id="CHEBI:82612"/>
        <dbReference type="ChEBI" id="CHEBI:85445"/>
        <dbReference type="ChEBI" id="CHEBI:85448"/>
        <dbReference type="EC" id="2.1.1.63"/>
    </reaction>
</comment>
<dbReference type="Pfam" id="PF02870">
    <property type="entry name" value="Methyltransf_1N"/>
    <property type="match status" value="1"/>
</dbReference>
<protein>
    <recommendedName>
        <fullName evidence="9">Methylated-DNA--protein-cysteine methyltransferase</fullName>
        <ecNumber evidence="9">2.1.1.63</ecNumber>
    </recommendedName>
    <alternativeName>
        <fullName evidence="9">6-O-methylguanine-DNA methyltransferase</fullName>
        <shortName evidence="9">MGMT</shortName>
    </alternativeName>
    <alternativeName>
        <fullName evidence="9">O-6-methylguanine-DNA-alkyltransferase</fullName>
    </alternativeName>
</protein>
<dbReference type="InterPro" id="IPR023546">
    <property type="entry name" value="MGMT"/>
</dbReference>
<dbReference type="GO" id="GO:0003908">
    <property type="term" value="F:methylated-DNA-[protein]-cysteine S-methyltransferase activity"/>
    <property type="evidence" value="ECO:0007669"/>
    <property type="project" value="UniProtKB-UniRule"/>
</dbReference>
<dbReference type="GO" id="GO:0006307">
    <property type="term" value="P:DNA alkylation repair"/>
    <property type="evidence" value="ECO:0007669"/>
    <property type="project" value="UniProtKB-UniRule"/>
</dbReference>
<feature type="domain" description="Methylguanine DNA methyltransferase ribonuclease-like" evidence="11">
    <location>
        <begin position="20"/>
        <end position="87"/>
    </location>
</feature>
<dbReference type="InterPro" id="IPR036388">
    <property type="entry name" value="WH-like_DNA-bd_sf"/>
</dbReference>
<evidence type="ECO:0000256" key="3">
    <source>
        <dbReference type="ARBA" id="ARBA00022490"/>
    </source>
</evidence>
<keyword evidence="5 9" id="KW-0808">Transferase</keyword>
<evidence type="ECO:0000256" key="9">
    <source>
        <dbReference type="HAMAP-Rule" id="MF_00772"/>
    </source>
</evidence>
<name>A0A4Z0BNJ8_9BURK</name>
<dbReference type="Gene3D" id="1.10.10.10">
    <property type="entry name" value="Winged helix-like DNA-binding domain superfamily/Winged helix DNA-binding domain"/>
    <property type="match status" value="1"/>
</dbReference>
<dbReference type="EMBL" id="SMLL01000004">
    <property type="protein sequence ID" value="TFZ00010.1"/>
    <property type="molecule type" value="Genomic_DNA"/>
</dbReference>
<dbReference type="Pfam" id="PF01035">
    <property type="entry name" value="DNA_binding_1"/>
    <property type="match status" value="1"/>
</dbReference>
<dbReference type="RefSeq" id="WP_135285551.1">
    <property type="nucleotide sequence ID" value="NZ_SMLL01000004.1"/>
</dbReference>
<proteinExistence type="inferred from homology"/>
<evidence type="ECO:0000256" key="8">
    <source>
        <dbReference type="ARBA" id="ARBA00049348"/>
    </source>
</evidence>
<comment type="similarity">
    <text evidence="2 9">Belongs to the MGMT family.</text>
</comment>
<dbReference type="Proteomes" id="UP000297564">
    <property type="component" value="Unassembled WGS sequence"/>
</dbReference>
<dbReference type="PROSITE" id="PS00374">
    <property type="entry name" value="MGMT"/>
    <property type="match status" value="1"/>
</dbReference>
<dbReference type="HAMAP" id="MF_00772">
    <property type="entry name" value="OGT"/>
    <property type="match status" value="1"/>
</dbReference>
<keyword evidence="3 9" id="KW-0963">Cytoplasm</keyword>
<comment type="catalytic activity">
    <reaction evidence="1 9">
        <text>a 4-O-methyl-thymidine in DNA + L-cysteinyl-[protein] = a thymidine in DNA + S-methyl-L-cysteinyl-[protein]</text>
        <dbReference type="Rhea" id="RHEA:53428"/>
        <dbReference type="Rhea" id="RHEA-COMP:10131"/>
        <dbReference type="Rhea" id="RHEA-COMP:10132"/>
        <dbReference type="Rhea" id="RHEA-COMP:13555"/>
        <dbReference type="Rhea" id="RHEA-COMP:13556"/>
        <dbReference type="ChEBI" id="CHEBI:29950"/>
        <dbReference type="ChEBI" id="CHEBI:82612"/>
        <dbReference type="ChEBI" id="CHEBI:137386"/>
        <dbReference type="ChEBI" id="CHEBI:137387"/>
        <dbReference type="EC" id="2.1.1.63"/>
    </reaction>
</comment>
<dbReference type="GO" id="GO:0032259">
    <property type="term" value="P:methylation"/>
    <property type="evidence" value="ECO:0007669"/>
    <property type="project" value="UniProtKB-KW"/>
</dbReference>
<organism evidence="12 13">
    <name type="scientific">Ramlibacter rhizophilus</name>
    <dbReference type="NCBI Taxonomy" id="1781167"/>
    <lineage>
        <taxon>Bacteria</taxon>
        <taxon>Pseudomonadati</taxon>
        <taxon>Pseudomonadota</taxon>
        <taxon>Betaproteobacteria</taxon>
        <taxon>Burkholderiales</taxon>
        <taxon>Comamonadaceae</taxon>
        <taxon>Ramlibacter</taxon>
    </lineage>
</organism>
<dbReference type="InterPro" id="IPR036631">
    <property type="entry name" value="MGMT_N_sf"/>
</dbReference>
<dbReference type="AlphaFoldDB" id="A0A4Z0BNJ8"/>
<evidence type="ECO:0000259" key="10">
    <source>
        <dbReference type="Pfam" id="PF01035"/>
    </source>
</evidence>
<dbReference type="InterPro" id="IPR014048">
    <property type="entry name" value="MethylDNA_cys_MeTrfase_DNA-bd"/>
</dbReference>
<dbReference type="InterPro" id="IPR036217">
    <property type="entry name" value="MethylDNA_cys_MeTrfase_DNAb"/>
</dbReference>
<dbReference type="PANTHER" id="PTHR10815:SF5">
    <property type="entry name" value="METHYLATED-DNA--PROTEIN-CYSTEINE METHYLTRANSFERASE"/>
    <property type="match status" value="1"/>
</dbReference>
<reference evidence="12 13" key="1">
    <citation type="submission" date="2019-03" db="EMBL/GenBank/DDBJ databases">
        <title>Ramlibacter rhizophilus CCTCC AB2015357, whole genome shotgun sequence.</title>
        <authorList>
            <person name="Zhang X."/>
            <person name="Feng G."/>
            <person name="Zhu H."/>
        </authorList>
    </citation>
    <scope>NUCLEOTIDE SEQUENCE [LARGE SCALE GENOMIC DNA]</scope>
    <source>
        <strain evidence="12 13">CCTCC AB2015357</strain>
    </source>
</reference>
<sequence>MSALTLPATPRPSIAACCTCPTPLGPLLLAATAQGLGGAWFEGQKHAPTLTGRWPEDPGHPVLREARAQLAAYFERRLAHFELPLDLQAGTDFQRSVWQALCALPHGATTSYGELARRVARPAAVRAVAAAIGRNPVSIVVPCHRVIGAGGALTGYAGGLDRKTALLRLEGVLH</sequence>
<evidence type="ECO:0000313" key="12">
    <source>
        <dbReference type="EMBL" id="TFZ00010.1"/>
    </source>
</evidence>
<evidence type="ECO:0000256" key="5">
    <source>
        <dbReference type="ARBA" id="ARBA00022679"/>
    </source>
</evidence>
<keyword evidence="13" id="KW-1185">Reference proteome</keyword>
<comment type="subcellular location">
    <subcellularLocation>
        <location evidence="9">Cytoplasm</location>
    </subcellularLocation>
</comment>
<evidence type="ECO:0000256" key="4">
    <source>
        <dbReference type="ARBA" id="ARBA00022603"/>
    </source>
</evidence>
<dbReference type="FunFam" id="1.10.10.10:FF:000214">
    <property type="entry name" value="Methylated-DNA--protein-cysteine methyltransferase"/>
    <property type="match status" value="1"/>
</dbReference>
<evidence type="ECO:0000259" key="11">
    <source>
        <dbReference type="Pfam" id="PF02870"/>
    </source>
</evidence>
<dbReference type="SUPFAM" id="SSF53155">
    <property type="entry name" value="Methylated DNA-protein cysteine methyltransferase domain"/>
    <property type="match status" value="1"/>
</dbReference>
<gene>
    <name evidence="12" type="ORF">EZ242_12845</name>
</gene>
<dbReference type="EC" id="2.1.1.63" evidence="9"/>